<gene>
    <name evidence="3" type="ORF">CCAX7_64290</name>
</gene>
<feature type="region of interest" description="Disordered" evidence="1">
    <location>
        <begin position="179"/>
        <end position="216"/>
    </location>
</feature>
<feature type="chain" id="PRO_5043501248" evidence="2">
    <location>
        <begin position="27"/>
        <end position="216"/>
    </location>
</feature>
<feature type="compositionally biased region" description="Polar residues" evidence="1">
    <location>
        <begin position="185"/>
        <end position="196"/>
    </location>
</feature>
<feature type="compositionally biased region" description="Basic and acidic residues" evidence="1">
    <location>
        <begin position="206"/>
        <end position="216"/>
    </location>
</feature>
<evidence type="ECO:0000313" key="3">
    <source>
        <dbReference type="EMBL" id="BDI34378.1"/>
    </source>
</evidence>
<name>A0A402CQP0_9BACT</name>
<keyword evidence="2" id="KW-0732">Signal</keyword>
<dbReference type="KEGG" id="ccot:CCAX7_64290"/>
<feature type="signal peptide" evidence="2">
    <location>
        <begin position="1"/>
        <end position="26"/>
    </location>
</feature>
<proteinExistence type="predicted"/>
<dbReference type="AlphaFoldDB" id="A0A402CQP0"/>
<evidence type="ECO:0000256" key="2">
    <source>
        <dbReference type="SAM" id="SignalP"/>
    </source>
</evidence>
<accession>A0A402CQP0</accession>
<dbReference type="Proteomes" id="UP000287394">
    <property type="component" value="Chromosome"/>
</dbReference>
<dbReference type="EMBL" id="AP025739">
    <property type="protein sequence ID" value="BDI34378.1"/>
    <property type="molecule type" value="Genomic_DNA"/>
</dbReference>
<keyword evidence="4" id="KW-1185">Reference proteome</keyword>
<reference evidence="3 4" key="1">
    <citation type="journal article" date="2019" name="Int. J. Syst. Evol. Microbiol.">
        <title>Capsulimonas corticalis gen. nov., sp. nov., an aerobic capsulated bacterium, of a novel bacterial order, Capsulimonadales ord. nov., of the class Armatimonadia of the phylum Armatimonadetes.</title>
        <authorList>
            <person name="Li J."/>
            <person name="Kudo C."/>
            <person name="Tonouchi A."/>
        </authorList>
    </citation>
    <scope>NUCLEOTIDE SEQUENCE [LARGE SCALE GENOMIC DNA]</scope>
    <source>
        <strain evidence="3 4">AX-7</strain>
    </source>
</reference>
<sequence>MRSQVIARFFSVLCLPVVLAAGPALADVSNTNSDMMLSGPSAAEPMRLTIRHPKNTSVHLTIITDASSGGSVEFSAPKNADPTIAYSFPSNDARNIRVIDGRGSEIWSLLDGQVSVGAGDADADLSHTVLTQLDRAYSILPVALQGVYTLHPNAAPEFLATTDFVRTDPAGAGRQWAHRQRHVPLSSSDKSPSATTIVIGPSRYIPEPERRHPAMQ</sequence>
<organism evidence="3 4">
    <name type="scientific">Capsulimonas corticalis</name>
    <dbReference type="NCBI Taxonomy" id="2219043"/>
    <lineage>
        <taxon>Bacteria</taxon>
        <taxon>Bacillati</taxon>
        <taxon>Armatimonadota</taxon>
        <taxon>Armatimonadia</taxon>
        <taxon>Capsulimonadales</taxon>
        <taxon>Capsulimonadaceae</taxon>
        <taxon>Capsulimonas</taxon>
    </lineage>
</organism>
<dbReference type="RefSeq" id="WP_119319748.1">
    <property type="nucleotide sequence ID" value="NZ_AP025739.1"/>
</dbReference>
<evidence type="ECO:0000313" key="4">
    <source>
        <dbReference type="Proteomes" id="UP000287394"/>
    </source>
</evidence>
<evidence type="ECO:0000256" key="1">
    <source>
        <dbReference type="SAM" id="MobiDB-lite"/>
    </source>
</evidence>
<protein>
    <submittedName>
        <fullName evidence="3">Uncharacterized protein</fullName>
    </submittedName>
</protein>